<feature type="transmembrane region" description="Helical" evidence="1">
    <location>
        <begin position="45"/>
        <end position="64"/>
    </location>
</feature>
<evidence type="ECO:0008006" key="4">
    <source>
        <dbReference type="Google" id="ProtNLM"/>
    </source>
</evidence>
<dbReference type="InterPro" id="IPR025699">
    <property type="entry name" value="ABC2_memb-like"/>
</dbReference>
<keyword evidence="1" id="KW-0472">Membrane</keyword>
<keyword evidence="1" id="KW-1133">Transmembrane helix</keyword>
<protein>
    <recommendedName>
        <fullName evidence="4">ABC-2 transporter permease</fullName>
    </recommendedName>
</protein>
<keyword evidence="1" id="KW-0812">Transmembrane</keyword>
<evidence type="ECO:0000313" key="3">
    <source>
        <dbReference type="Proteomes" id="UP000824633"/>
    </source>
</evidence>
<feature type="transmembrane region" description="Helical" evidence="1">
    <location>
        <begin position="21"/>
        <end position="39"/>
    </location>
</feature>
<feature type="transmembrane region" description="Helical" evidence="1">
    <location>
        <begin position="148"/>
        <end position="165"/>
    </location>
</feature>
<feature type="transmembrane region" description="Helical" evidence="1">
    <location>
        <begin position="185"/>
        <end position="205"/>
    </location>
</feature>
<feature type="transmembrane region" description="Helical" evidence="1">
    <location>
        <begin position="85"/>
        <end position="107"/>
    </location>
</feature>
<accession>A0ABN6J2W9</accession>
<dbReference type="Pfam" id="PF13346">
    <property type="entry name" value="ABC2_membrane_5"/>
    <property type="match status" value="1"/>
</dbReference>
<sequence>MNNSINYLKFDFKIAKKSIKYYVLIQLIICCSFIFSGNYDFGMSYLLFFLVVLGTIPFSIQGNEKSTEMYYMFPARTSSMVLGRFLYLICASLVIFLLSGIIILVLYKVNKIGSLEVLTICLNAIISLTICLIQYPIFYKLGLEKGKMLSTIIYLVSGLIIFLLPRGNEYINMKLQGNVYLNNNILLMLLSLLIATLIGYISYLISCRICKKKEI</sequence>
<organism evidence="2 3">
    <name type="scientific">Clostridium gelidum</name>
    <dbReference type="NCBI Taxonomy" id="704125"/>
    <lineage>
        <taxon>Bacteria</taxon>
        <taxon>Bacillati</taxon>
        <taxon>Bacillota</taxon>
        <taxon>Clostridia</taxon>
        <taxon>Eubacteriales</taxon>
        <taxon>Clostridiaceae</taxon>
        <taxon>Clostridium</taxon>
    </lineage>
</organism>
<feature type="transmembrane region" description="Helical" evidence="1">
    <location>
        <begin position="113"/>
        <end position="136"/>
    </location>
</feature>
<name>A0ABN6J2W9_9CLOT</name>
<evidence type="ECO:0000256" key="1">
    <source>
        <dbReference type="SAM" id="Phobius"/>
    </source>
</evidence>
<dbReference type="RefSeq" id="WP_224034923.1">
    <property type="nucleotide sequence ID" value="NZ_AP024849.1"/>
</dbReference>
<dbReference type="EMBL" id="AP024849">
    <property type="protein sequence ID" value="BCZ48675.1"/>
    <property type="molecule type" value="Genomic_DNA"/>
</dbReference>
<dbReference type="Proteomes" id="UP000824633">
    <property type="component" value="Chromosome"/>
</dbReference>
<keyword evidence="3" id="KW-1185">Reference proteome</keyword>
<proteinExistence type="predicted"/>
<evidence type="ECO:0000313" key="2">
    <source>
        <dbReference type="EMBL" id="BCZ48675.1"/>
    </source>
</evidence>
<gene>
    <name evidence="2" type="ORF">psyc5s11_47420</name>
</gene>
<reference evidence="3" key="1">
    <citation type="submission" date="2021-07" db="EMBL/GenBank/DDBJ databases">
        <title>Complete genome sequencing of a Clostridium isolate.</title>
        <authorList>
            <person name="Ueki A."/>
            <person name="Tonouchi A."/>
        </authorList>
    </citation>
    <scope>NUCLEOTIDE SEQUENCE [LARGE SCALE GENOMIC DNA]</scope>
    <source>
        <strain evidence="3">C5S11</strain>
    </source>
</reference>